<reference evidence="3 4" key="1">
    <citation type="journal article" date="2008" name="Nature">
        <title>The genome of Laccaria bicolor provides insights into mycorrhizal symbiosis.</title>
        <authorList>
            <person name="Martin F."/>
            <person name="Aerts A."/>
            <person name="Ahren D."/>
            <person name="Brun A."/>
            <person name="Danchin E.G.J."/>
            <person name="Duchaussoy F."/>
            <person name="Gibon J."/>
            <person name="Kohler A."/>
            <person name="Lindquist E."/>
            <person name="Pereda V."/>
            <person name="Salamov A."/>
            <person name="Shapiro H.J."/>
            <person name="Wuyts J."/>
            <person name="Blaudez D."/>
            <person name="Buee M."/>
            <person name="Brokstein P."/>
            <person name="Canbaeck B."/>
            <person name="Cohen D."/>
            <person name="Courty P.E."/>
            <person name="Coutinho P.M."/>
            <person name="Delaruelle C."/>
            <person name="Detter J.C."/>
            <person name="Deveau A."/>
            <person name="DiFazio S."/>
            <person name="Duplessis S."/>
            <person name="Fraissinet-Tachet L."/>
            <person name="Lucic E."/>
            <person name="Frey-Klett P."/>
            <person name="Fourrey C."/>
            <person name="Feussner I."/>
            <person name="Gay G."/>
            <person name="Grimwood J."/>
            <person name="Hoegger P.J."/>
            <person name="Jain P."/>
            <person name="Kilaru S."/>
            <person name="Labbe J."/>
            <person name="Lin Y.C."/>
            <person name="Legue V."/>
            <person name="Le Tacon F."/>
            <person name="Marmeisse R."/>
            <person name="Melayah D."/>
            <person name="Montanini B."/>
            <person name="Muratet M."/>
            <person name="Nehls U."/>
            <person name="Niculita-Hirzel H."/>
            <person name="Oudot-Le Secq M.P."/>
            <person name="Peter M."/>
            <person name="Quesneville H."/>
            <person name="Rajashekar B."/>
            <person name="Reich M."/>
            <person name="Rouhier N."/>
            <person name="Schmutz J."/>
            <person name="Yin T."/>
            <person name="Chalot M."/>
            <person name="Henrissat B."/>
            <person name="Kuees U."/>
            <person name="Lucas S."/>
            <person name="Van de Peer Y."/>
            <person name="Podila G.K."/>
            <person name="Polle A."/>
            <person name="Pukkila P.J."/>
            <person name="Richardson P.M."/>
            <person name="Rouze P."/>
            <person name="Sanders I.R."/>
            <person name="Stajich J.E."/>
            <person name="Tunlid A."/>
            <person name="Tuskan G."/>
            <person name="Grigoriev I.V."/>
        </authorList>
    </citation>
    <scope>NUCLEOTIDE SEQUENCE [LARGE SCALE GENOMIC DNA]</scope>
    <source>
        <strain evidence="4">S238N-H82 / ATCC MYA-4686</strain>
    </source>
</reference>
<name>B0DWT7_LACBS</name>
<dbReference type="GeneID" id="6083990"/>
<dbReference type="Proteomes" id="UP000001194">
    <property type="component" value="Unassembled WGS sequence"/>
</dbReference>
<dbReference type="STRING" id="486041.B0DWT7"/>
<organism evidence="4">
    <name type="scientific">Laccaria bicolor (strain S238N-H82 / ATCC MYA-4686)</name>
    <name type="common">Bicoloured deceiver</name>
    <name type="synonym">Laccaria laccata var. bicolor</name>
    <dbReference type="NCBI Taxonomy" id="486041"/>
    <lineage>
        <taxon>Eukaryota</taxon>
        <taxon>Fungi</taxon>
        <taxon>Dikarya</taxon>
        <taxon>Basidiomycota</taxon>
        <taxon>Agaricomycotina</taxon>
        <taxon>Agaricomycetes</taxon>
        <taxon>Agaricomycetidae</taxon>
        <taxon>Agaricales</taxon>
        <taxon>Agaricineae</taxon>
        <taxon>Hydnangiaceae</taxon>
        <taxon>Laccaria</taxon>
    </lineage>
</organism>
<evidence type="ECO:0000256" key="2">
    <source>
        <dbReference type="SAM" id="SignalP"/>
    </source>
</evidence>
<evidence type="ECO:0000256" key="1">
    <source>
        <dbReference type="SAM" id="MobiDB-lite"/>
    </source>
</evidence>
<protein>
    <submittedName>
        <fullName evidence="3">Predicted protein</fullName>
    </submittedName>
</protein>
<dbReference type="AlphaFoldDB" id="B0DWT7"/>
<dbReference type="HOGENOM" id="CLU_063099_1_1_1"/>
<keyword evidence="4" id="KW-1185">Reference proteome</keyword>
<dbReference type="PANTHER" id="PTHR37487:SF2">
    <property type="entry name" value="EXPRESSED PROTEIN"/>
    <property type="match status" value="1"/>
</dbReference>
<feature type="signal peptide" evidence="2">
    <location>
        <begin position="1"/>
        <end position="20"/>
    </location>
</feature>
<proteinExistence type="predicted"/>
<gene>
    <name evidence="3" type="ORF">LACBIDRAFT_312726</name>
</gene>
<accession>B0DWT7</accession>
<sequence>MKSFFASLAAAAVFASSALAQLTINTPTNPVVCQPLLISWSGGTAPYYLVRTPKSVTITTLPDLRSILPGNQPTAPALQTFPTQTGTSLTWIVNIAVGTSVGFHIVDSTGASQDSAPFSILTGSDTSCVGKNPTSSGGSSSTGSGTGTGPATSSTVVATTTTAATHAATTTAPGATTTAATTKPASSGTTSAAATTSSKASGAISQNAQFGAAGVVGAAIIALLA</sequence>
<dbReference type="KEGG" id="lbc:LACBIDRAFT_312726"/>
<evidence type="ECO:0000313" key="4">
    <source>
        <dbReference type="Proteomes" id="UP000001194"/>
    </source>
</evidence>
<feature type="compositionally biased region" description="Low complexity" evidence="1">
    <location>
        <begin position="134"/>
        <end position="193"/>
    </location>
</feature>
<feature type="region of interest" description="Disordered" evidence="1">
    <location>
        <begin position="127"/>
        <end position="193"/>
    </location>
</feature>
<feature type="chain" id="PRO_5002749532" evidence="2">
    <location>
        <begin position="21"/>
        <end position="225"/>
    </location>
</feature>
<keyword evidence="2" id="KW-0732">Signal</keyword>
<dbReference type="EMBL" id="DS547144">
    <property type="protein sequence ID" value="EDR00987.1"/>
    <property type="molecule type" value="Genomic_DNA"/>
</dbReference>
<evidence type="ECO:0000313" key="3">
    <source>
        <dbReference type="EMBL" id="EDR00987.1"/>
    </source>
</evidence>
<dbReference type="RefSeq" id="XP_001888382.1">
    <property type="nucleotide sequence ID" value="XM_001888347.1"/>
</dbReference>
<dbReference type="InParanoid" id="B0DWT7"/>
<dbReference type="PANTHER" id="PTHR37487">
    <property type="entry name" value="CHROMOSOME 1, WHOLE GENOME SHOTGUN SEQUENCE"/>
    <property type="match status" value="1"/>
</dbReference>
<dbReference type="OrthoDB" id="3362246at2759"/>